<protein>
    <submittedName>
        <fullName evidence="1">Uncharacterized protein</fullName>
    </submittedName>
</protein>
<evidence type="ECO:0000313" key="2">
    <source>
        <dbReference type="Proteomes" id="UP000199663"/>
    </source>
</evidence>
<gene>
    <name evidence="1" type="ORF">SAMN05444412_11217</name>
</gene>
<dbReference type="Proteomes" id="UP000199663">
    <property type="component" value="Unassembled WGS sequence"/>
</dbReference>
<sequence length="46" mass="5238">MGFTGMKKPIDKRCQELSLSAKICIETFIRGSVFIFLSVFLKQGRI</sequence>
<accession>A0A1H3SJA0</accession>
<reference evidence="1 2" key="1">
    <citation type="submission" date="2016-10" db="EMBL/GenBank/DDBJ databases">
        <authorList>
            <person name="Varghese N."/>
            <person name="Submissions S."/>
        </authorList>
    </citation>
    <scope>NUCLEOTIDE SEQUENCE [LARGE SCALE GENOMIC DNA]</scope>
    <source>
        <strain evidence="1 2">DSM 17997</strain>
    </source>
</reference>
<organism evidence="1 2">
    <name type="scientific">Rhodonellum ikkaensis</name>
    <dbReference type="NCBI Taxonomy" id="336829"/>
    <lineage>
        <taxon>Bacteria</taxon>
        <taxon>Pseudomonadati</taxon>
        <taxon>Bacteroidota</taxon>
        <taxon>Cytophagia</taxon>
        <taxon>Cytophagales</taxon>
        <taxon>Cytophagaceae</taxon>
        <taxon>Rhodonellum</taxon>
    </lineage>
</organism>
<keyword evidence="2" id="KW-1185">Reference proteome</keyword>
<name>A0A1H3SJA0_9BACT</name>
<dbReference type="EMBL" id="FNQC01000012">
    <property type="protein sequence ID" value="SDZ38076.1"/>
    <property type="molecule type" value="Genomic_DNA"/>
</dbReference>
<comment type="caution">
    <text evidence="1">The sequence shown here is derived from an EMBL/GenBank/DDBJ whole genome shotgun (WGS) entry which is preliminary data.</text>
</comment>
<evidence type="ECO:0000313" key="1">
    <source>
        <dbReference type="EMBL" id="SDZ38076.1"/>
    </source>
</evidence>
<proteinExistence type="predicted"/>